<dbReference type="EMBL" id="AAWS01000013">
    <property type="protein sequence ID" value="EAY28855.1"/>
    <property type="molecule type" value="Genomic_DNA"/>
</dbReference>
<dbReference type="Gene3D" id="3.40.50.720">
    <property type="entry name" value="NAD(P)-binding Rossmann-like Domain"/>
    <property type="match status" value="1"/>
</dbReference>
<dbReference type="SMART" id="SM00839">
    <property type="entry name" value="ELFV_dehydrog"/>
    <property type="match status" value="1"/>
</dbReference>
<sequence>MSETTFQEGSVFGQVVKNEHEQVVFCYDKASGLKAIIAVHNTVLGPAAGGTRMWMYKNEADALNDVLRLSRGMTLKNSVAGINLGGGKAVIIGNSRTDKSEALFRSFGKYVNSLAGKYITAEDVGIGTSDMEYVGMETEHVSGLPESMGGGGDPSPVTAYGVYLGMKASAKKAYGSDSLTGKKVSVQGVGHVGEHLVERLTNENATVYISDINEDSLKQVSEKFGATVVNKDEIYDLDVDIYAPCALGATINNDTLQRLKCDIVAGAANNQLRDETVHANACKDKNIIYAPDFLINSGGIINVYYEIIKSYNRDRAFAHTEKIYDTTLELFKKAEEENINTHEAAVRIALKRIEDVGRLKTTF</sequence>
<keyword evidence="3 5" id="KW-0520">NAD</keyword>
<keyword evidence="5" id="KW-0547">Nucleotide-binding</keyword>
<evidence type="ECO:0000256" key="4">
    <source>
        <dbReference type="PIRSR" id="PIRSR000188-1"/>
    </source>
</evidence>
<evidence type="ECO:0000259" key="7">
    <source>
        <dbReference type="SMART" id="SM00839"/>
    </source>
</evidence>
<dbReference type="Proteomes" id="UP000004095">
    <property type="component" value="Unassembled WGS sequence"/>
</dbReference>
<evidence type="ECO:0000256" key="2">
    <source>
        <dbReference type="ARBA" id="ARBA00023002"/>
    </source>
</evidence>
<keyword evidence="2 6" id="KW-0560">Oxidoreductase</keyword>
<name>A1ZKN9_MICM2</name>
<accession>A1ZKN9</accession>
<dbReference type="CDD" id="cd01075">
    <property type="entry name" value="NAD_bind_Leu_Phe_Val_DH"/>
    <property type="match status" value="1"/>
</dbReference>
<comment type="caution">
    <text evidence="8">The sequence shown here is derived from an EMBL/GenBank/DDBJ whole genome shotgun (WGS) entry which is preliminary data.</text>
</comment>
<feature type="domain" description="Glutamate/phenylalanine/leucine/valine/L-tryptophan dehydrogenase C-terminal" evidence="7">
    <location>
        <begin position="152"/>
        <end position="361"/>
    </location>
</feature>
<dbReference type="Pfam" id="PF02812">
    <property type="entry name" value="ELFV_dehydrog_N"/>
    <property type="match status" value="1"/>
</dbReference>
<dbReference type="PANTHER" id="PTHR42722:SF1">
    <property type="entry name" value="VALINE DEHYDROGENASE"/>
    <property type="match status" value="1"/>
</dbReference>
<dbReference type="InterPro" id="IPR006095">
    <property type="entry name" value="Glu/Leu/Phe/Val/Trp_DH"/>
</dbReference>
<organism evidence="8 9">
    <name type="scientific">Microscilla marina ATCC 23134</name>
    <dbReference type="NCBI Taxonomy" id="313606"/>
    <lineage>
        <taxon>Bacteria</taxon>
        <taxon>Pseudomonadati</taxon>
        <taxon>Bacteroidota</taxon>
        <taxon>Cytophagia</taxon>
        <taxon>Cytophagales</taxon>
        <taxon>Microscillaceae</taxon>
        <taxon>Microscilla</taxon>
    </lineage>
</organism>
<dbReference type="PIRSF" id="PIRSF000188">
    <property type="entry name" value="Phe_leu_dh"/>
    <property type="match status" value="1"/>
</dbReference>
<evidence type="ECO:0000256" key="1">
    <source>
        <dbReference type="ARBA" id="ARBA00006382"/>
    </source>
</evidence>
<dbReference type="eggNOG" id="COG0334">
    <property type="taxonomic scope" value="Bacteria"/>
</dbReference>
<feature type="binding site" evidence="5">
    <location>
        <begin position="188"/>
        <end position="193"/>
    </location>
    <ligand>
        <name>NAD(+)</name>
        <dbReference type="ChEBI" id="CHEBI:57540"/>
    </ligand>
</feature>
<proteinExistence type="inferred from homology"/>
<evidence type="ECO:0000313" key="9">
    <source>
        <dbReference type="Proteomes" id="UP000004095"/>
    </source>
</evidence>
<dbReference type="Pfam" id="PF00208">
    <property type="entry name" value="ELFV_dehydrog"/>
    <property type="match status" value="2"/>
</dbReference>
<dbReference type="InterPro" id="IPR006097">
    <property type="entry name" value="Glu/Leu/Phe/Val/Trp_DH_dimer"/>
</dbReference>
<dbReference type="AlphaFoldDB" id="A1ZKN9"/>
<dbReference type="RefSeq" id="WP_002696959.1">
    <property type="nucleotide sequence ID" value="NZ_AAWS01000013.1"/>
</dbReference>
<keyword evidence="9" id="KW-1185">Reference proteome</keyword>
<reference evidence="8 9" key="1">
    <citation type="submission" date="2007-01" db="EMBL/GenBank/DDBJ databases">
        <authorList>
            <person name="Haygood M."/>
            <person name="Podell S."/>
            <person name="Anderson C."/>
            <person name="Hopkinson B."/>
            <person name="Roe K."/>
            <person name="Barbeau K."/>
            <person name="Gaasterland T."/>
            <person name="Ferriera S."/>
            <person name="Johnson J."/>
            <person name="Kravitz S."/>
            <person name="Beeson K."/>
            <person name="Sutton G."/>
            <person name="Rogers Y.-H."/>
            <person name="Friedman R."/>
            <person name="Frazier M."/>
            <person name="Venter J.C."/>
        </authorList>
    </citation>
    <scope>NUCLEOTIDE SEQUENCE [LARGE SCALE GENOMIC DNA]</scope>
    <source>
        <strain evidence="8 9">ATCC 23134</strain>
    </source>
</reference>
<dbReference type="SUPFAM" id="SSF51735">
    <property type="entry name" value="NAD(P)-binding Rossmann-fold domains"/>
    <property type="match status" value="1"/>
</dbReference>
<dbReference type="OrthoDB" id="9803297at2"/>
<evidence type="ECO:0000256" key="5">
    <source>
        <dbReference type="PIRSR" id="PIRSR000188-2"/>
    </source>
</evidence>
<dbReference type="GO" id="GO:0000166">
    <property type="term" value="F:nucleotide binding"/>
    <property type="evidence" value="ECO:0007669"/>
    <property type="project" value="UniProtKB-KW"/>
</dbReference>
<evidence type="ECO:0000313" key="8">
    <source>
        <dbReference type="EMBL" id="EAY28855.1"/>
    </source>
</evidence>
<dbReference type="InterPro" id="IPR016211">
    <property type="entry name" value="Glu/Phe/Leu/Val/Trp_DH_bac/arc"/>
</dbReference>
<dbReference type="InterPro" id="IPR036291">
    <property type="entry name" value="NAD(P)-bd_dom_sf"/>
</dbReference>
<protein>
    <submittedName>
        <fullName evidence="8">Leucine dehydrogenase</fullName>
        <ecNumber evidence="8">1.4.1.9</ecNumber>
    </submittedName>
</protein>
<feature type="active site" description="Proton donor/acceptor" evidence="4">
    <location>
        <position position="88"/>
    </location>
</feature>
<dbReference type="FunFam" id="3.40.50.10860:FF:000010">
    <property type="entry name" value="Leucine dehydrogenase"/>
    <property type="match status" value="1"/>
</dbReference>
<gene>
    <name evidence="8" type="ORF">M23134_00008</name>
</gene>
<evidence type="ECO:0000256" key="3">
    <source>
        <dbReference type="ARBA" id="ARBA00023027"/>
    </source>
</evidence>
<dbReference type="EC" id="1.4.1.9" evidence="8"/>
<evidence type="ECO:0000256" key="6">
    <source>
        <dbReference type="RuleBase" id="RU004417"/>
    </source>
</evidence>
<dbReference type="PRINTS" id="PR00082">
    <property type="entry name" value="GLFDHDRGNASE"/>
</dbReference>
<dbReference type="InterPro" id="IPR046346">
    <property type="entry name" value="Aminoacid_DH-like_N_sf"/>
</dbReference>
<dbReference type="SUPFAM" id="SSF53223">
    <property type="entry name" value="Aminoacid dehydrogenase-like, N-terminal domain"/>
    <property type="match status" value="1"/>
</dbReference>
<dbReference type="PANTHER" id="PTHR42722">
    <property type="entry name" value="LEUCINE DEHYDROGENASE"/>
    <property type="match status" value="1"/>
</dbReference>
<dbReference type="GO" id="GO:0050049">
    <property type="term" value="F:L-leucine dehydrogenase activity"/>
    <property type="evidence" value="ECO:0007669"/>
    <property type="project" value="UniProtKB-EC"/>
</dbReference>
<comment type="similarity">
    <text evidence="1 6">Belongs to the Glu/Leu/Phe/Val dehydrogenases family.</text>
</comment>
<dbReference type="InterPro" id="IPR006096">
    <property type="entry name" value="Glu/Leu/Phe/Val/Trp_DH_C"/>
</dbReference>
<dbReference type="Gene3D" id="3.40.50.10860">
    <property type="entry name" value="Leucine Dehydrogenase, chain A, domain 1"/>
    <property type="match status" value="1"/>
</dbReference>
<dbReference type="GO" id="GO:0006520">
    <property type="term" value="P:amino acid metabolic process"/>
    <property type="evidence" value="ECO:0007669"/>
    <property type="project" value="InterPro"/>
</dbReference>